<dbReference type="PROSITE" id="PS00041">
    <property type="entry name" value="HTH_ARAC_FAMILY_1"/>
    <property type="match status" value="1"/>
</dbReference>
<dbReference type="InterPro" id="IPR035418">
    <property type="entry name" value="AraC-bd_2"/>
</dbReference>
<keyword evidence="6" id="KW-1185">Reference proteome</keyword>
<sequence length="352" mass="40218">MGGEMADFLFEHSCFDLGKVAKEHRYDVWSSSISCIFDVEVAKVLRGSDRFSATIEAFRLGDIFFAQTRTVEQIWRRRPIEIAQDGMDHFMIQLYIDGEMSWQSGQRSGLVRSGDLIVFDLGREMASQTTSFNNLSLIIPRHMLAPKLNDPDAHHMQHLSAEHPLPGMLYEYILMLHSHLPALSPALVEKMVPSALEMIATCLNHGTDSTQKSSPIEREWLMGRRARMYMRRNLGNASLDVQTVCDDCNISRSSLYRMFSEEGGVRAFLQEERLIFALQKLMKRPELQISTIAERSGFKLSNDFSRAFRKRFNMSPSGLRALYASRKGTDILPAHVSGIDRKYENWLRNLGT</sequence>
<dbReference type="Proteomes" id="UP000233458">
    <property type="component" value="Chromosome"/>
</dbReference>
<evidence type="ECO:0000256" key="3">
    <source>
        <dbReference type="ARBA" id="ARBA00023163"/>
    </source>
</evidence>
<keyword evidence="1" id="KW-0805">Transcription regulation</keyword>
<dbReference type="SUPFAM" id="SSF46689">
    <property type="entry name" value="Homeodomain-like"/>
    <property type="match status" value="1"/>
</dbReference>
<accession>A0ABM6Q4V0</accession>
<dbReference type="InterPro" id="IPR009057">
    <property type="entry name" value="Homeodomain-like_sf"/>
</dbReference>
<dbReference type="InterPro" id="IPR018060">
    <property type="entry name" value="HTH_AraC"/>
</dbReference>
<name>A0ABM6Q4V0_9PROT</name>
<organism evidence="5 6">
    <name type="scientific">Thalassospira marina</name>
    <dbReference type="NCBI Taxonomy" id="2048283"/>
    <lineage>
        <taxon>Bacteria</taxon>
        <taxon>Pseudomonadati</taxon>
        <taxon>Pseudomonadota</taxon>
        <taxon>Alphaproteobacteria</taxon>
        <taxon>Rhodospirillales</taxon>
        <taxon>Thalassospiraceae</taxon>
        <taxon>Thalassospira</taxon>
    </lineage>
</organism>
<keyword evidence="2" id="KW-0238">DNA-binding</keyword>
<evidence type="ECO:0000256" key="1">
    <source>
        <dbReference type="ARBA" id="ARBA00023015"/>
    </source>
</evidence>
<evidence type="ECO:0000313" key="5">
    <source>
        <dbReference type="EMBL" id="AUG51474.1"/>
    </source>
</evidence>
<dbReference type="Pfam" id="PF14525">
    <property type="entry name" value="AraC_binding_2"/>
    <property type="match status" value="1"/>
</dbReference>
<evidence type="ECO:0000256" key="2">
    <source>
        <dbReference type="ARBA" id="ARBA00023125"/>
    </source>
</evidence>
<dbReference type="InterPro" id="IPR050204">
    <property type="entry name" value="AraC_XylS_family_regulators"/>
</dbReference>
<protein>
    <recommendedName>
        <fullName evidence="4">HTH araC/xylS-type domain-containing protein</fullName>
    </recommendedName>
</protein>
<dbReference type="SMART" id="SM00342">
    <property type="entry name" value="HTH_ARAC"/>
    <property type="match status" value="1"/>
</dbReference>
<dbReference type="PANTHER" id="PTHR46796">
    <property type="entry name" value="HTH-TYPE TRANSCRIPTIONAL ACTIVATOR RHAS-RELATED"/>
    <property type="match status" value="1"/>
</dbReference>
<evidence type="ECO:0000313" key="6">
    <source>
        <dbReference type="Proteomes" id="UP000233458"/>
    </source>
</evidence>
<evidence type="ECO:0000259" key="4">
    <source>
        <dbReference type="PROSITE" id="PS01124"/>
    </source>
</evidence>
<dbReference type="PANTHER" id="PTHR46796:SF6">
    <property type="entry name" value="ARAC SUBFAMILY"/>
    <property type="match status" value="1"/>
</dbReference>
<proteinExistence type="predicted"/>
<reference evidence="5 6" key="1">
    <citation type="submission" date="2017-10" db="EMBL/GenBank/DDBJ databases">
        <title>Biodiversity and function of Thalassospira species in the particle-attached aromatic-hydrocarbon-degrading consortia from the surface seawater of the China South Sea.</title>
        <authorList>
            <person name="Dong C."/>
            <person name="Liu R."/>
            <person name="Shao Z."/>
        </authorList>
    </citation>
    <scope>NUCLEOTIDE SEQUENCE [LARGE SCALE GENOMIC DNA]</scope>
    <source>
        <strain evidence="5 6">CSC3H3</strain>
    </source>
</reference>
<keyword evidence="3" id="KW-0804">Transcription</keyword>
<gene>
    <name evidence="5" type="ORF">CSC3H3_01180</name>
</gene>
<dbReference type="EMBL" id="CP024199">
    <property type="protein sequence ID" value="AUG51474.1"/>
    <property type="molecule type" value="Genomic_DNA"/>
</dbReference>
<feature type="domain" description="HTH araC/xylS-type" evidence="4">
    <location>
        <begin position="224"/>
        <end position="322"/>
    </location>
</feature>
<dbReference type="Pfam" id="PF12833">
    <property type="entry name" value="HTH_18"/>
    <property type="match status" value="1"/>
</dbReference>
<dbReference type="PROSITE" id="PS01124">
    <property type="entry name" value="HTH_ARAC_FAMILY_2"/>
    <property type="match status" value="1"/>
</dbReference>
<dbReference type="InterPro" id="IPR018062">
    <property type="entry name" value="HTH_AraC-typ_CS"/>
</dbReference>
<dbReference type="Gene3D" id="1.10.10.60">
    <property type="entry name" value="Homeodomain-like"/>
    <property type="match status" value="1"/>
</dbReference>